<reference evidence="4 5" key="1">
    <citation type="submission" date="2017-02" db="EMBL/GenBank/DDBJ databases">
        <authorList>
            <person name="Peterson S.W."/>
        </authorList>
    </citation>
    <scope>NUCLEOTIDE SEQUENCE [LARGE SCALE GENOMIC DNA]</scope>
    <source>
        <strain evidence="4 5">CECT 9189</strain>
    </source>
</reference>
<dbReference type="Pfam" id="PF13806">
    <property type="entry name" value="Rieske_2"/>
    <property type="match status" value="1"/>
</dbReference>
<name>A0A1T4KDA9_9GAMM</name>
<dbReference type="Proteomes" id="UP000191116">
    <property type="component" value="Unassembled WGS sequence"/>
</dbReference>
<evidence type="ECO:0000256" key="1">
    <source>
        <dbReference type="ARBA" id="ARBA00023002"/>
    </source>
</evidence>
<evidence type="ECO:0000313" key="4">
    <source>
        <dbReference type="EMBL" id="SJZ40390.1"/>
    </source>
</evidence>
<dbReference type="GO" id="GO:0042128">
    <property type="term" value="P:nitrate assimilation"/>
    <property type="evidence" value="ECO:0007669"/>
    <property type="project" value="UniProtKB-KW"/>
</dbReference>
<evidence type="ECO:0000259" key="3">
    <source>
        <dbReference type="Pfam" id="PF13806"/>
    </source>
</evidence>
<evidence type="ECO:0000256" key="2">
    <source>
        <dbReference type="ARBA" id="ARBA00023063"/>
    </source>
</evidence>
<dbReference type="Gene3D" id="2.102.10.10">
    <property type="entry name" value="Rieske [2Fe-2S] iron-sulphur domain"/>
    <property type="match status" value="1"/>
</dbReference>
<sequence length="115" mass="12619">MINQWITVCDEDDLHIDMGVCALVGGHQIALFLCGHNNTLYAINNYDPIGKANVLSRGIIGSLKGTVVVASPLYKQHFCLDSGQCIESAEMLVPTYPVRRINGCVQVQLLDSLMR</sequence>
<dbReference type="InterPro" id="IPR017881">
    <property type="entry name" value="NirD"/>
</dbReference>
<dbReference type="CDD" id="cd03529">
    <property type="entry name" value="Rieske_NirD"/>
    <property type="match status" value="1"/>
</dbReference>
<dbReference type="AlphaFoldDB" id="A0A1T4KDA9"/>
<dbReference type="InterPro" id="IPR036922">
    <property type="entry name" value="Rieske_2Fe-2S_sf"/>
</dbReference>
<proteinExistence type="predicted"/>
<dbReference type="GO" id="GO:0106316">
    <property type="term" value="F:nitrite reductase (NADH) activity"/>
    <property type="evidence" value="ECO:0007669"/>
    <property type="project" value="UniProtKB-EC"/>
</dbReference>
<keyword evidence="2" id="KW-0534">Nitrate assimilation</keyword>
<accession>A0A1T4KDA9</accession>
<dbReference type="PANTHER" id="PTHR40562">
    <property type="match status" value="1"/>
</dbReference>
<evidence type="ECO:0000313" key="5">
    <source>
        <dbReference type="Proteomes" id="UP000191116"/>
    </source>
</evidence>
<dbReference type="NCBIfam" id="TIGR02378">
    <property type="entry name" value="nirD_assim_sml"/>
    <property type="match status" value="1"/>
</dbReference>
<dbReference type="EC" id="1.7.1.15" evidence="4"/>
<protein>
    <submittedName>
        <fullName evidence="4">Nitrite reductase (NADH) small subunit</fullName>
        <ecNumber evidence="4">1.7.1.15</ecNumber>
    </submittedName>
</protein>
<dbReference type="PANTHER" id="PTHR40562:SF1">
    <property type="entry name" value="NITRITE REDUCTASE (NADH) SMALL SUBUNIT"/>
    <property type="match status" value="1"/>
</dbReference>
<dbReference type="EMBL" id="FUWP01000001">
    <property type="protein sequence ID" value="SJZ40390.1"/>
    <property type="molecule type" value="Genomic_DNA"/>
</dbReference>
<dbReference type="GO" id="GO:0051537">
    <property type="term" value="F:2 iron, 2 sulfur cluster binding"/>
    <property type="evidence" value="ECO:0007669"/>
    <property type="project" value="InterPro"/>
</dbReference>
<organism evidence="4 5">
    <name type="scientific">Photobacterium toruni</name>
    <dbReference type="NCBI Taxonomy" id="1935446"/>
    <lineage>
        <taxon>Bacteria</taxon>
        <taxon>Pseudomonadati</taxon>
        <taxon>Pseudomonadota</taxon>
        <taxon>Gammaproteobacteria</taxon>
        <taxon>Vibrionales</taxon>
        <taxon>Vibrionaceae</taxon>
        <taxon>Photobacterium</taxon>
    </lineage>
</organism>
<dbReference type="InterPro" id="IPR012748">
    <property type="entry name" value="Rieske-like_NirD"/>
</dbReference>
<keyword evidence="1 4" id="KW-0560">Oxidoreductase</keyword>
<gene>
    <name evidence="4" type="primary">nirD_1</name>
    <name evidence="4" type="ORF">CZ814_00186</name>
</gene>
<feature type="domain" description="Rieske-like [2Fe-2S]" evidence="3">
    <location>
        <begin position="4"/>
        <end position="108"/>
    </location>
</feature>
<dbReference type="SUPFAM" id="SSF50022">
    <property type="entry name" value="ISP domain"/>
    <property type="match status" value="1"/>
</dbReference>
<dbReference type="PROSITE" id="PS51300">
    <property type="entry name" value="NIRD"/>
    <property type="match status" value="1"/>
</dbReference>